<proteinExistence type="inferred from homology"/>
<dbReference type="InterPro" id="IPR013324">
    <property type="entry name" value="RNA_pol_sigma_r3/r4-like"/>
</dbReference>
<gene>
    <name evidence="9" type="ORF">NG792_14710</name>
</gene>
<evidence type="ECO:0000259" key="8">
    <source>
        <dbReference type="Pfam" id="PF08281"/>
    </source>
</evidence>
<dbReference type="Pfam" id="PF08281">
    <property type="entry name" value="Sigma70_r4_2"/>
    <property type="match status" value="1"/>
</dbReference>
<dbReference type="Gene3D" id="1.10.10.10">
    <property type="entry name" value="Winged helix-like DNA-binding domain superfamily/Winged helix DNA-binding domain"/>
    <property type="match status" value="1"/>
</dbReference>
<dbReference type="NCBIfam" id="TIGR02937">
    <property type="entry name" value="sigma70-ECF"/>
    <property type="match status" value="1"/>
</dbReference>
<feature type="domain" description="RNA polymerase sigma factor 70 region 4 type 2" evidence="8">
    <location>
        <begin position="134"/>
        <end position="182"/>
    </location>
</feature>
<sequence>MTSAVERLSRPDCPNPKRQKKQQDAAFWQQWICYQDELYRDCLQYMRNPTEAEDLLSEAMLKAWQQVTTCVTAIKNFRAWVKRLTKNLCLDFLRHRKKIAVQDIEAIAPQGEWANQGQNPVHDAMHRELENFFENAIDGLPHKLRETFVLYYENDESYPAILEPLQISYSTARKRISDARKILRHQWNDYRGAEENPSLGSFNPSSTQQKTPPPLIQSEPTPPVHQPPHPVDRATEQHQPVLEAVEGGENISSPPLSVTAEQGGVPQISLVLPDATGPDSTKGGGLKYKVLTKIDPNPVLPIRFSFTTVPVLNGGAIRESPLHLGSIFNLGVSPMSQPKINYQTLTRSLLDSFQKQFGLLWRVWMDSGGYCHLYRD</sequence>
<keyword evidence="10" id="KW-1185">Reference proteome</keyword>
<dbReference type="RefSeq" id="WP_261235887.1">
    <property type="nucleotide sequence ID" value="NZ_JAMXFA010000018.1"/>
</dbReference>
<evidence type="ECO:0000256" key="2">
    <source>
        <dbReference type="ARBA" id="ARBA00023015"/>
    </source>
</evidence>
<evidence type="ECO:0000256" key="4">
    <source>
        <dbReference type="ARBA" id="ARBA00023125"/>
    </source>
</evidence>
<name>A0ABT2N928_9CYAN</name>
<keyword evidence="2" id="KW-0805">Transcription regulation</keyword>
<dbReference type="InterPro" id="IPR036388">
    <property type="entry name" value="WH-like_DNA-bd_sf"/>
</dbReference>
<reference evidence="9 10" key="1">
    <citation type="journal article" date="2022" name="Front. Microbiol.">
        <title>High genomic differentiation and limited gene flow indicate recent cryptic speciation within the genus Laspinema (cyanobacteria).</title>
        <authorList>
            <person name="Stanojkovic A."/>
            <person name="Skoupy S."/>
            <person name="Skaloud P."/>
            <person name="Dvorak P."/>
        </authorList>
    </citation>
    <scope>NUCLEOTIDE SEQUENCE [LARGE SCALE GENOMIC DNA]</scope>
    <source>
        <strain evidence="9 10">D3b</strain>
    </source>
</reference>
<dbReference type="InterPro" id="IPR013249">
    <property type="entry name" value="RNA_pol_sigma70_r4_t2"/>
</dbReference>
<protein>
    <submittedName>
        <fullName evidence="9">Sigma-70 family RNA polymerase sigma factor</fullName>
    </submittedName>
</protein>
<comment type="caution">
    <text evidence="9">The sequence shown here is derived from an EMBL/GenBank/DDBJ whole genome shotgun (WGS) entry which is preliminary data.</text>
</comment>
<dbReference type="PANTHER" id="PTHR43133:SF8">
    <property type="entry name" value="RNA POLYMERASE SIGMA FACTOR HI_1459-RELATED"/>
    <property type="match status" value="1"/>
</dbReference>
<keyword evidence="5" id="KW-0804">Transcription</keyword>
<dbReference type="CDD" id="cd06171">
    <property type="entry name" value="Sigma70_r4"/>
    <property type="match status" value="1"/>
</dbReference>
<dbReference type="Proteomes" id="UP001525961">
    <property type="component" value="Unassembled WGS sequence"/>
</dbReference>
<dbReference type="Gene3D" id="1.10.1740.10">
    <property type="match status" value="1"/>
</dbReference>
<organism evidence="9 10">
    <name type="scientific">Laspinema olomoucense D3b</name>
    <dbReference type="NCBI Taxonomy" id="2953688"/>
    <lineage>
        <taxon>Bacteria</taxon>
        <taxon>Bacillati</taxon>
        <taxon>Cyanobacteriota</taxon>
        <taxon>Cyanophyceae</taxon>
        <taxon>Oscillatoriophycideae</taxon>
        <taxon>Oscillatoriales</taxon>
        <taxon>Laspinemataceae</taxon>
        <taxon>Laspinema</taxon>
        <taxon>Laspinema olomoucense</taxon>
    </lineage>
</organism>
<dbReference type="InterPro" id="IPR013325">
    <property type="entry name" value="RNA_pol_sigma_r2"/>
</dbReference>
<evidence type="ECO:0000256" key="5">
    <source>
        <dbReference type="ARBA" id="ARBA00023163"/>
    </source>
</evidence>
<accession>A0ABT2N928</accession>
<evidence type="ECO:0000313" key="9">
    <source>
        <dbReference type="EMBL" id="MCT7978961.1"/>
    </source>
</evidence>
<evidence type="ECO:0000313" key="10">
    <source>
        <dbReference type="Proteomes" id="UP001525961"/>
    </source>
</evidence>
<dbReference type="EMBL" id="JAMXFA010000018">
    <property type="protein sequence ID" value="MCT7978961.1"/>
    <property type="molecule type" value="Genomic_DNA"/>
</dbReference>
<dbReference type="Pfam" id="PF04542">
    <property type="entry name" value="Sigma70_r2"/>
    <property type="match status" value="1"/>
</dbReference>
<feature type="compositionally biased region" description="Pro residues" evidence="6">
    <location>
        <begin position="211"/>
        <end position="229"/>
    </location>
</feature>
<evidence type="ECO:0000259" key="7">
    <source>
        <dbReference type="Pfam" id="PF04542"/>
    </source>
</evidence>
<feature type="compositionally biased region" description="Polar residues" evidence="6">
    <location>
        <begin position="198"/>
        <end position="210"/>
    </location>
</feature>
<evidence type="ECO:0000256" key="3">
    <source>
        <dbReference type="ARBA" id="ARBA00023082"/>
    </source>
</evidence>
<comment type="similarity">
    <text evidence="1">Belongs to the sigma-70 factor family. ECF subfamily.</text>
</comment>
<evidence type="ECO:0000256" key="6">
    <source>
        <dbReference type="SAM" id="MobiDB-lite"/>
    </source>
</evidence>
<keyword evidence="3" id="KW-0731">Sigma factor</keyword>
<dbReference type="PANTHER" id="PTHR43133">
    <property type="entry name" value="RNA POLYMERASE ECF-TYPE SIGMA FACTO"/>
    <property type="match status" value="1"/>
</dbReference>
<keyword evidence="4" id="KW-0238">DNA-binding</keyword>
<dbReference type="InterPro" id="IPR039425">
    <property type="entry name" value="RNA_pol_sigma-70-like"/>
</dbReference>
<dbReference type="SUPFAM" id="SSF88946">
    <property type="entry name" value="Sigma2 domain of RNA polymerase sigma factors"/>
    <property type="match status" value="1"/>
</dbReference>
<dbReference type="InterPro" id="IPR014284">
    <property type="entry name" value="RNA_pol_sigma-70_dom"/>
</dbReference>
<feature type="region of interest" description="Disordered" evidence="6">
    <location>
        <begin position="1"/>
        <end position="21"/>
    </location>
</feature>
<feature type="region of interest" description="Disordered" evidence="6">
    <location>
        <begin position="194"/>
        <end position="234"/>
    </location>
</feature>
<dbReference type="InterPro" id="IPR007627">
    <property type="entry name" value="RNA_pol_sigma70_r2"/>
</dbReference>
<evidence type="ECO:0000256" key="1">
    <source>
        <dbReference type="ARBA" id="ARBA00010641"/>
    </source>
</evidence>
<feature type="domain" description="RNA polymerase sigma-70 region 2" evidence="7">
    <location>
        <begin position="34"/>
        <end position="98"/>
    </location>
</feature>
<dbReference type="SUPFAM" id="SSF88659">
    <property type="entry name" value="Sigma3 and sigma4 domains of RNA polymerase sigma factors"/>
    <property type="match status" value="1"/>
</dbReference>